<keyword evidence="5" id="KW-0720">Serine protease</keyword>
<dbReference type="HOGENOM" id="CLU_004005_1_0_0"/>
<dbReference type="CDD" id="cd04056">
    <property type="entry name" value="Peptidases_S53"/>
    <property type="match status" value="1"/>
</dbReference>
<dbReference type="InterPro" id="IPR036852">
    <property type="entry name" value="Peptidase_S8/S53_dom_sf"/>
</dbReference>
<evidence type="ECO:0000256" key="4">
    <source>
        <dbReference type="ARBA" id="ARBA00022801"/>
    </source>
</evidence>
<dbReference type="PROSITE" id="PS51695">
    <property type="entry name" value="SEDOLISIN"/>
    <property type="match status" value="1"/>
</dbReference>
<evidence type="ECO:0000256" key="7">
    <source>
        <dbReference type="ARBA" id="ARBA00023145"/>
    </source>
</evidence>
<dbReference type="Gene3D" id="3.40.50.200">
    <property type="entry name" value="Peptidase S8/S53 domain"/>
    <property type="match status" value="1"/>
</dbReference>
<dbReference type="STRING" id="234267.Acid_5613"/>
<dbReference type="Pfam" id="PF09286">
    <property type="entry name" value="Pro-kuma_activ"/>
    <property type="match status" value="1"/>
</dbReference>
<dbReference type="InterPro" id="IPR017803">
    <property type="entry name" value="CHP03437_C"/>
</dbReference>
<dbReference type="PROSITE" id="PS00138">
    <property type="entry name" value="SUBTILASE_SER"/>
    <property type="match status" value="1"/>
</dbReference>
<dbReference type="GO" id="GO:0006508">
    <property type="term" value="P:proteolysis"/>
    <property type="evidence" value="ECO:0007669"/>
    <property type="project" value="UniProtKB-KW"/>
</dbReference>
<comment type="cofactor">
    <cofactor evidence="1">
        <name>Ca(2+)</name>
        <dbReference type="ChEBI" id="CHEBI:29108"/>
    </cofactor>
</comment>
<evidence type="ECO:0000256" key="5">
    <source>
        <dbReference type="ARBA" id="ARBA00022825"/>
    </source>
</evidence>
<dbReference type="CDD" id="cd11377">
    <property type="entry name" value="Pro-peptidase_S53"/>
    <property type="match status" value="1"/>
</dbReference>
<dbReference type="SUPFAM" id="SSF52743">
    <property type="entry name" value="Subtilisin-like"/>
    <property type="match status" value="1"/>
</dbReference>
<keyword evidence="3" id="KW-0479">Metal-binding</keyword>
<dbReference type="GO" id="GO:0004252">
    <property type="term" value="F:serine-type endopeptidase activity"/>
    <property type="evidence" value="ECO:0007669"/>
    <property type="project" value="InterPro"/>
</dbReference>
<proteinExistence type="predicted"/>
<dbReference type="AlphaFoldDB" id="Q01UW0"/>
<dbReference type="EMBL" id="CP000473">
    <property type="protein sequence ID" value="ABJ86560.1"/>
    <property type="molecule type" value="Genomic_DNA"/>
</dbReference>
<protein>
    <submittedName>
        <fullName evidence="10">Peptidase S8 and S53, subtilisin, kexin, sedolisin</fullName>
    </submittedName>
</protein>
<feature type="chain" id="PRO_5004162702" evidence="8">
    <location>
        <begin position="20"/>
        <end position="1226"/>
    </location>
</feature>
<dbReference type="KEGG" id="sus:Acid_5613"/>
<keyword evidence="6" id="KW-0106">Calcium</keyword>
<evidence type="ECO:0000256" key="6">
    <source>
        <dbReference type="ARBA" id="ARBA00022837"/>
    </source>
</evidence>
<evidence type="ECO:0000256" key="2">
    <source>
        <dbReference type="ARBA" id="ARBA00022670"/>
    </source>
</evidence>
<dbReference type="NCBIfam" id="TIGR03437">
    <property type="entry name" value="Soli_cterm"/>
    <property type="match status" value="1"/>
</dbReference>
<evidence type="ECO:0000256" key="8">
    <source>
        <dbReference type="SAM" id="SignalP"/>
    </source>
</evidence>
<keyword evidence="7" id="KW-0865">Zymogen</keyword>
<dbReference type="PANTHER" id="PTHR14218">
    <property type="entry name" value="PROTEASE S8 TRIPEPTIDYL PEPTIDASE I CLN2"/>
    <property type="match status" value="1"/>
</dbReference>
<keyword evidence="8" id="KW-0732">Signal</keyword>
<evidence type="ECO:0000256" key="1">
    <source>
        <dbReference type="ARBA" id="ARBA00001913"/>
    </source>
</evidence>
<name>Q01UW0_SOLUE</name>
<dbReference type="InterPro" id="IPR030400">
    <property type="entry name" value="Sedolisin_dom"/>
</dbReference>
<keyword evidence="4" id="KW-0378">Hydrolase</keyword>
<dbReference type="InterPro" id="IPR013783">
    <property type="entry name" value="Ig-like_fold"/>
</dbReference>
<feature type="signal peptide" evidence="8">
    <location>
        <begin position="1"/>
        <end position="19"/>
    </location>
</feature>
<dbReference type="InterPro" id="IPR015366">
    <property type="entry name" value="S53_propep"/>
</dbReference>
<dbReference type="eggNOG" id="COG4934">
    <property type="taxonomic scope" value="Bacteria"/>
</dbReference>
<dbReference type="InterPro" id="IPR032109">
    <property type="entry name" value="Big_3_5"/>
</dbReference>
<evidence type="ECO:0000313" key="10">
    <source>
        <dbReference type="EMBL" id="ABJ86560.1"/>
    </source>
</evidence>
<dbReference type="SMART" id="SM00944">
    <property type="entry name" value="Pro-kuma_activ"/>
    <property type="match status" value="1"/>
</dbReference>
<accession>Q01UW0</accession>
<sequence length="1226" mass="124569" precursor="true">MRNRLLPGLFLLSAALLPAAQDRVLTKVDHARTVRMRGQVHSNALPQFDRGSVDPGMAIDHATVLLKPDSSLNDFLANQQLPGSPDYHRFLNSDEFGQRFGLSSADLAKVVSWLQSEGLKVDEVARGRHWITFSGTAAQAARTFHTEFHRFQVEGRMHFGNAGEPAIPAALESVVGGFTGLDDFATHVARPLPQTNLIGGAHGLSPDDFATIYNISPLYAAGIDGTGQKIAIAGEVNLNLTDVRSFRNTFGLPANDPDVILVGRDPGVNNNALLEADLDVEYAGAVARNAKIVYVYAADVFTAARYAIDQNLAPVLSVSFGACEAFSQISYRAVAQQANAQGITFLVASGDLGAATCDHASPVPQASKGAHASFPADLPEVTSVGGTMFNEGDSRYWSNNSTASTASALSYIPEVAWNESASLSSLTSGGGGPSQYFSKPFWQAGPGVPDDRFRDTPDVALASALGHDPYLVMWRGSLVAVGGTSAAAPAFAGIVALLNQSLVGRNLLARPGLGNINPALYRLAQSDKDAFHDITSGDNFVPCVQGSADCVNGSLGYAAGPGYDMATGLGSVDAAKLVAKWGNGDASTTTLSADATKVGAGDTVNLTATVKGVGATPTGTVTFVTSLDFALGSAQLANGSASISATAQSILAGDGKVYALYSGDAVYGSSVGATTIAATPPAAGSLVFVTVTPNPTNVVAVVGQAPLTVVFSEKAGVATTLTSATANGSNLSISSFFGGGSIPANGTLTSAPLVLAPASVPSDYALHFTGQDADGTTWSRDVTLHVASSPGPGLVPAIVLSSSPASVEQNPQADPSCQWSHQITVRETGGYYVSLVTLRQGSNDLSSNIQQLFGTTRLAPLGSLTANICLNSSNAPGNRVYQIAGVSEVSSTVSSSLAVNYTGPATAPATLAVSTKAINLTVADSGQSNSATFDVSFTGGSPQWNVNVLPVKPAWLTVTSSAGHVTLTASAAGLSKGVYNTTLAIEAAGSLPQSMTLPVTFAVGSSSGIAIGGVAHGASFKTAFAPGMVLSVFGSNLAPATILAASIPLPLSLAGVSATVNGVSAPFYFVSRGQINLQVPYETTAGAAVLAINNNGQVVSLPFTISTAAPGIFTANDGTLVPNATGKVGDTLLAFITGDGDQTPTLATGATPAAGTAVSRLPKARLPVSITIGGVPAPVVFNGLPSGLAGVTQLNFTVPNGVGSGVQDVVVTVGSVASPAAKLTIQ</sequence>
<dbReference type="InterPro" id="IPR023828">
    <property type="entry name" value="Peptidase_S8_Ser-AS"/>
</dbReference>
<dbReference type="InterPro" id="IPR050819">
    <property type="entry name" value="Tripeptidyl-peptidase_I"/>
</dbReference>
<dbReference type="SUPFAM" id="SSF54897">
    <property type="entry name" value="Protease propeptides/inhibitors"/>
    <property type="match status" value="1"/>
</dbReference>
<dbReference type="Gene3D" id="2.60.40.10">
    <property type="entry name" value="Immunoglobulins"/>
    <property type="match status" value="1"/>
</dbReference>
<evidence type="ECO:0000259" key="9">
    <source>
        <dbReference type="PROSITE" id="PS51695"/>
    </source>
</evidence>
<evidence type="ECO:0000256" key="3">
    <source>
        <dbReference type="ARBA" id="ARBA00022723"/>
    </source>
</evidence>
<organism evidence="10">
    <name type="scientific">Solibacter usitatus (strain Ellin6076)</name>
    <dbReference type="NCBI Taxonomy" id="234267"/>
    <lineage>
        <taxon>Bacteria</taxon>
        <taxon>Pseudomonadati</taxon>
        <taxon>Acidobacteriota</taxon>
        <taxon>Terriglobia</taxon>
        <taxon>Bryobacterales</taxon>
        <taxon>Solibacteraceae</taxon>
        <taxon>Candidatus Solibacter</taxon>
    </lineage>
</organism>
<keyword evidence="2" id="KW-0645">Protease</keyword>
<reference evidence="10" key="1">
    <citation type="submission" date="2006-10" db="EMBL/GenBank/DDBJ databases">
        <title>Complete sequence of Solibacter usitatus Ellin6076.</title>
        <authorList>
            <consortium name="US DOE Joint Genome Institute"/>
            <person name="Copeland A."/>
            <person name="Lucas S."/>
            <person name="Lapidus A."/>
            <person name="Barry K."/>
            <person name="Detter J.C."/>
            <person name="Glavina del Rio T."/>
            <person name="Hammon N."/>
            <person name="Israni S."/>
            <person name="Dalin E."/>
            <person name="Tice H."/>
            <person name="Pitluck S."/>
            <person name="Thompson L.S."/>
            <person name="Brettin T."/>
            <person name="Bruce D."/>
            <person name="Han C."/>
            <person name="Tapia R."/>
            <person name="Gilna P."/>
            <person name="Schmutz J."/>
            <person name="Larimer F."/>
            <person name="Land M."/>
            <person name="Hauser L."/>
            <person name="Kyrpides N."/>
            <person name="Mikhailova N."/>
            <person name="Janssen P.H."/>
            <person name="Kuske C.R."/>
            <person name="Richardson P."/>
        </authorList>
    </citation>
    <scope>NUCLEOTIDE SEQUENCE</scope>
    <source>
        <strain evidence="10">Ellin6076</strain>
    </source>
</reference>
<dbReference type="GO" id="GO:0008240">
    <property type="term" value="F:tripeptidyl-peptidase activity"/>
    <property type="evidence" value="ECO:0007669"/>
    <property type="project" value="TreeGrafter"/>
</dbReference>
<feature type="domain" description="Peptidase S53" evidence="9">
    <location>
        <begin position="203"/>
        <end position="584"/>
    </location>
</feature>
<gene>
    <name evidence="10" type="ordered locus">Acid_5613</name>
</gene>
<dbReference type="InParanoid" id="Q01UW0"/>
<dbReference type="Pfam" id="PF16640">
    <property type="entry name" value="Big_3_5"/>
    <property type="match status" value="1"/>
</dbReference>
<dbReference type="GO" id="GO:0046872">
    <property type="term" value="F:metal ion binding"/>
    <property type="evidence" value="ECO:0007669"/>
    <property type="project" value="UniProtKB-KW"/>
</dbReference>
<dbReference type="PANTHER" id="PTHR14218:SF15">
    <property type="entry name" value="TRIPEPTIDYL-PEPTIDASE 1"/>
    <property type="match status" value="1"/>
</dbReference>